<keyword evidence="2" id="KW-0812">Transmembrane</keyword>
<dbReference type="EMBL" id="BQKI01000077">
    <property type="protein sequence ID" value="GJN24786.1"/>
    <property type="molecule type" value="Genomic_DNA"/>
</dbReference>
<evidence type="ECO:0000256" key="2">
    <source>
        <dbReference type="SAM" id="Phobius"/>
    </source>
</evidence>
<reference evidence="3" key="1">
    <citation type="journal article" date="2018" name="DNA Res.">
        <title>Multiple hybrid de novo genome assembly of finger millet, an orphan allotetraploid crop.</title>
        <authorList>
            <person name="Hatakeyama M."/>
            <person name="Aluri S."/>
            <person name="Balachadran M.T."/>
            <person name="Sivarajan S.R."/>
            <person name="Patrignani A."/>
            <person name="Gruter S."/>
            <person name="Poveda L."/>
            <person name="Shimizu-Inatsugi R."/>
            <person name="Baeten J."/>
            <person name="Francoijs K.J."/>
            <person name="Nataraja K.N."/>
            <person name="Reddy Y.A.N."/>
            <person name="Phadnis S."/>
            <person name="Ravikumar R.L."/>
            <person name="Schlapbach R."/>
            <person name="Sreeman S.M."/>
            <person name="Shimizu K.K."/>
        </authorList>
    </citation>
    <scope>NUCLEOTIDE SEQUENCE</scope>
</reference>
<keyword evidence="2" id="KW-0472">Membrane</keyword>
<proteinExistence type="predicted"/>
<evidence type="ECO:0000256" key="1">
    <source>
        <dbReference type="SAM" id="MobiDB-lite"/>
    </source>
</evidence>
<feature type="transmembrane region" description="Helical" evidence="2">
    <location>
        <begin position="32"/>
        <end position="51"/>
    </location>
</feature>
<protein>
    <submittedName>
        <fullName evidence="3">Uncharacterized protein</fullName>
    </submittedName>
</protein>
<feature type="region of interest" description="Disordered" evidence="1">
    <location>
        <begin position="60"/>
        <end position="90"/>
    </location>
</feature>
<name>A0AAV5EQB8_ELECO</name>
<dbReference type="Proteomes" id="UP001054889">
    <property type="component" value="Unassembled WGS sequence"/>
</dbReference>
<gene>
    <name evidence="3" type="primary">gb12549</name>
    <name evidence="3" type="ORF">PR202_gb12549</name>
</gene>
<keyword evidence="2" id="KW-1133">Transmembrane helix</keyword>
<reference evidence="3" key="2">
    <citation type="submission" date="2021-12" db="EMBL/GenBank/DDBJ databases">
        <title>Resequencing data analysis of finger millet.</title>
        <authorList>
            <person name="Hatakeyama M."/>
            <person name="Aluri S."/>
            <person name="Balachadran M.T."/>
            <person name="Sivarajan S.R."/>
            <person name="Poveda L."/>
            <person name="Shimizu-Inatsugi R."/>
            <person name="Schlapbach R."/>
            <person name="Sreeman S.M."/>
            <person name="Shimizu K.K."/>
        </authorList>
    </citation>
    <scope>NUCLEOTIDE SEQUENCE</scope>
</reference>
<feature type="compositionally biased region" description="Basic and acidic residues" evidence="1">
    <location>
        <begin position="75"/>
        <end position="90"/>
    </location>
</feature>
<keyword evidence="4" id="KW-1185">Reference proteome</keyword>
<dbReference type="AlphaFoldDB" id="A0AAV5EQB8"/>
<organism evidence="3 4">
    <name type="scientific">Eleusine coracana subsp. coracana</name>
    <dbReference type="NCBI Taxonomy" id="191504"/>
    <lineage>
        <taxon>Eukaryota</taxon>
        <taxon>Viridiplantae</taxon>
        <taxon>Streptophyta</taxon>
        <taxon>Embryophyta</taxon>
        <taxon>Tracheophyta</taxon>
        <taxon>Spermatophyta</taxon>
        <taxon>Magnoliopsida</taxon>
        <taxon>Liliopsida</taxon>
        <taxon>Poales</taxon>
        <taxon>Poaceae</taxon>
        <taxon>PACMAD clade</taxon>
        <taxon>Chloridoideae</taxon>
        <taxon>Cynodonteae</taxon>
        <taxon>Eleusininae</taxon>
        <taxon>Eleusine</taxon>
    </lineage>
</organism>
<sequence length="90" mass="9973">MVAVVQRVTADPARGVDGWLAEDLNRGRLDCFYLLIGFVGAVNFVVFLVCAKWYRYKPQAGPPDDDHDQAAASDGAHHRTGEDPHRHTDP</sequence>
<dbReference type="Gene3D" id="1.20.1250.20">
    <property type="entry name" value="MFS general substrate transporter like domains"/>
    <property type="match status" value="1"/>
</dbReference>
<comment type="caution">
    <text evidence="3">The sequence shown here is derived from an EMBL/GenBank/DDBJ whole genome shotgun (WGS) entry which is preliminary data.</text>
</comment>
<dbReference type="InterPro" id="IPR036259">
    <property type="entry name" value="MFS_trans_sf"/>
</dbReference>
<evidence type="ECO:0000313" key="4">
    <source>
        <dbReference type="Proteomes" id="UP001054889"/>
    </source>
</evidence>
<evidence type="ECO:0000313" key="3">
    <source>
        <dbReference type="EMBL" id="GJN24786.1"/>
    </source>
</evidence>
<accession>A0AAV5EQB8</accession>